<dbReference type="PANTHER" id="PTHR39515:SF2">
    <property type="entry name" value="HTH-TYPE TRANSCRIPTIONAL REGULATOR RV0880"/>
    <property type="match status" value="1"/>
</dbReference>
<dbReference type="PANTHER" id="PTHR39515">
    <property type="entry name" value="CONSERVED PROTEIN"/>
    <property type="match status" value="1"/>
</dbReference>
<dbReference type="Proteomes" id="UP001500929">
    <property type="component" value="Unassembled WGS sequence"/>
</dbReference>
<dbReference type="SMART" id="SM00347">
    <property type="entry name" value="HTH_MARR"/>
    <property type="match status" value="1"/>
</dbReference>
<organism evidence="2 3">
    <name type="scientific">Herbiconiux moechotypicola</name>
    <dbReference type="NCBI Taxonomy" id="637393"/>
    <lineage>
        <taxon>Bacteria</taxon>
        <taxon>Bacillati</taxon>
        <taxon>Actinomycetota</taxon>
        <taxon>Actinomycetes</taxon>
        <taxon>Micrococcales</taxon>
        <taxon>Microbacteriaceae</taxon>
        <taxon>Herbiconiux</taxon>
    </lineage>
</organism>
<dbReference type="Pfam" id="PF01047">
    <property type="entry name" value="MarR"/>
    <property type="match status" value="1"/>
</dbReference>
<protein>
    <submittedName>
        <fullName evidence="2">MarR family winged helix-turn-helix transcriptional regulator</fullName>
    </submittedName>
</protein>
<dbReference type="InterPro" id="IPR000835">
    <property type="entry name" value="HTH_MarR-typ"/>
</dbReference>
<dbReference type="SUPFAM" id="SSF46785">
    <property type="entry name" value="Winged helix' DNA-binding domain"/>
    <property type="match status" value="1"/>
</dbReference>
<dbReference type="EMBL" id="BAAAQY010000015">
    <property type="protein sequence ID" value="GAA2249453.1"/>
    <property type="molecule type" value="Genomic_DNA"/>
</dbReference>
<evidence type="ECO:0000313" key="2">
    <source>
        <dbReference type="EMBL" id="GAA2249453.1"/>
    </source>
</evidence>
<evidence type="ECO:0000259" key="1">
    <source>
        <dbReference type="PROSITE" id="PS50995"/>
    </source>
</evidence>
<accession>A0ABN3E695</accession>
<comment type="caution">
    <text evidence="2">The sequence shown here is derived from an EMBL/GenBank/DDBJ whole genome shotgun (WGS) entry which is preliminary data.</text>
</comment>
<gene>
    <name evidence="2" type="ORF">GCM10009851_38840</name>
</gene>
<dbReference type="InterPro" id="IPR036388">
    <property type="entry name" value="WH-like_DNA-bd_sf"/>
</dbReference>
<dbReference type="Gene3D" id="1.10.10.10">
    <property type="entry name" value="Winged helix-like DNA-binding domain superfamily/Winged helix DNA-binding domain"/>
    <property type="match status" value="1"/>
</dbReference>
<reference evidence="2 3" key="1">
    <citation type="journal article" date="2019" name="Int. J. Syst. Evol. Microbiol.">
        <title>The Global Catalogue of Microorganisms (GCM) 10K type strain sequencing project: providing services to taxonomists for standard genome sequencing and annotation.</title>
        <authorList>
            <consortium name="The Broad Institute Genomics Platform"/>
            <consortium name="The Broad Institute Genome Sequencing Center for Infectious Disease"/>
            <person name="Wu L."/>
            <person name="Ma J."/>
        </authorList>
    </citation>
    <scope>NUCLEOTIDE SEQUENCE [LARGE SCALE GENOMIC DNA]</scope>
    <source>
        <strain evidence="2 3">JCM 16117</strain>
    </source>
</reference>
<proteinExistence type="predicted"/>
<sequence length="166" mass="17869">MSVTHDTTTTTPELSALLSDLVSVTHRLTRIAAQATGETTSPATWRTLSVLSSFGPMRLGELAKQSRVSQPTMTKIVANLNEVEWIRRIAVVDDARGWQIALAPKGIKALAEWRDRLGEALTPMFDDLDTTEIDIISRAVDLLHECTELRSGAAGAASEGSAARAA</sequence>
<dbReference type="InterPro" id="IPR052526">
    <property type="entry name" value="HTH-type_Bedaq_tolerance"/>
</dbReference>
<dbReference type="PROSITE" id="PS50995">
    <property type="entry name" value="HTH_MARR_2"/>
    <property type="match status" value="1"/>
</dbReference>
<feature type="domain" description="HTH marR-type" evidence="1">
    <location>
        <begin position="14"/>
        <end position="145"/>
    </location>
</feature>
<keyword evidence="3" id="KW-1185">Reference proteome</keyword>
<evidence type="ECO:0000313" key="3">
    <source>
        <dbReference type="Proteomes" id="UP001500929"/>
    </source>
</evidence>
<dbReference type="InterPro" id="IPR036390">
    <property type="entry name" value="WH_DNA-bd_sf"/>
</dbReference>
<name>A0ABN3E695_9MICO</name>